<dbReference type="PANTHER" id="PTHR48056">
    <property type="entry name" value="LRR RECEPTOR-LIKE SERINE/THREONINE-PROTEIN KINASE-RELATED"/>
    <property type="match status" value="1"/>
</dbReference>
<keyword evidence="6" id="KW-1133">Transmembrane helix</keyword>
<dbReference type="Gene3D" id="1.10.510.10">
    <property type="entry name" value="Transferase(Phosphotransferase) domain 1"/>
    <property type="match status" value="1"/>
</dbReference>
<dbReference type="Pfam" id="PF13855">
    <property type="entry name" value="LRR_8"/>
    <property type="match status" value="2"/>
</dbReference>
<comment type="similarity">
    <text evidence="2">Belongs to the protein kinase superfamily. Ser/Thr protein kinase family.</text>
</comment>
<sequence length="736" mass="80521">MVMERSCFLLSITFLLVLQLQYSSLGTVGAAQTNITTDQSALLALKAHVTSDPHNILVNWSMTTSVCNWAGVVCGARHLRVASLNLSCMDLTGTIPPYLGNLSFLVELDLGNNSFHDTLPHELSYLRHLKFISFKFNNFMGYIPSWFGSFPKLQSINLRGNQFSGSIPTIIFNLSALQDIDLRANELSGAIPREIGNLTMLKEIYLDSNNFNEIPKEIGFLHQLETLYVQFNVLKGPVPVVVFNMSSLTTWALAGNSLSGGLPDNICQHLPSLQRLSLARNQFDGPLPSKLWQCRELLQLSLDENNFSGSIPKNIGNLTIMEDCDIVALAGTIPWSSIFNISSIRVLSLAFNQLSGSLPANIGLGLPNLQELYIVANDLSGVIPNLSNASMLTQLDLGRNSFTGFIPSTLCALTNLQSLKLCNNNLTIDTSTPELGNLIPGRQSIEWINSNFTEKLGNLQALWFYTFLLGKSNLISKKLSLASNSLSSTIPSNFWRLAYILSVNLSSNSLIGHLSQDIGNLKVVIEVDLSNNNLSGIMPSTIGGLRDLVNLSLANNNLEGPIPSSFDGLLSLELLDLSRNNLSGVIPKSLEALSLLKYMDLSFNRLQGEIPTGGLFQNFSAQSFVSNKALCGAADFRFHHAKMRLNIMIDAASALEYLHHGYSIPIVHCDMKPSNILLDDDMVAHVADFGIAKLLGGGDSITQTMTLATVGYMAPGDSMDWKEWFQQEGMCTVSEL</sequence>
<dbReference type="GO" id="GO:0004672">
    <property type="term" value="F:protein kinase activity"/>
    <property type="evidence" value="ECO:0007669"/>
    <property type="project" value="InterPro"/>
</dbReference>
<dbReference type="InterPro" id="IPR032675">
    <property type="entry name" value="LRR_dom_sf"/>
</dbReference>
<evidence type="ECO:0000256" key="3">
    <source>
        <dbReference type="ARBA" id="ARBA00022614"/>
    </source>
</evidence>
<evidence type="ECO:0000256" key="2">
    <source>
        <dbReference type="ARBA" id="ARBA00008684"/>
    </source>
</evidence>
<keyword evidence="12" id="KW-1185">Reference proteome</keyword>
<evidence type="ECO:0000256" key="5">
    <source>
        <dbReference type="ARBA" id="ARBA00022737"/>
    </source>
</evidence>
<proteinExistence type="inferred from homology"/>
<evidence type="ECO:0000256" key="1">
    <source>
        <dbReference type="ARBA" id="ARBA00004167"/>
    </source>
</evidence>
<evidence type="ECO:0000256" key="8">
    <source>
        <dbReference type="ARBA" id="ARBA00023180"/>
    </source>
</evidence>
<reference evidence="11 12" key="1">
    <citation type="submission" date="2018-02" db="EMBL/GenBank/DDBJ databases">
        <title>Draft genome of wild Prunus yedoensis var. nudiflora.</title>
        <authorList>
            <person name="Baek S."/>
            <person name="Kim J.-H."/>
            <person name="Choi K."/>
            <person name="Kim G.-B."/>
            <person name="Cho A."/>
            <person name="Jang H."/>
            <person name="Shin C.-H."/>
            <person name="Yu H.-J."/>
            <person name="Mun J.-H."/>
        </authorList>
    </citation>
    <scope>NUCLEOTIDE SEQUENCE [LARGE SCALE GENOMIC DNA]</scope>
    <source>
        <strain evidence="12">cv. Jeju island</strain>
        <tissue evidence="11">Leaf</tissue>
    </source>
</reference>
<keyword evidence="5" id="KW-0677">Repeat</keyword>
<dbReference type="InterPro" id="IPR013210">
    <property type="entry name" value="LRR_N_plant-typ"/>
</dbReference>
<comment type="subcellular location">
    <subcellularLocation>
        <location evidence="1">Membrane</location>
        <topology evidence="1">Single-pass membrane protein</topology>
    </subcellularLocation>
</comment>
<keyword evidence="4" id="KW-0812">Transmembrane</keyword>
<keyword evidence="11" id="KW-0808">Transferase</keyword>
<dbReference type="GO" id="GO:0016020">
    <property type="term" value="C:membrane"/>
    <property type="evidence" value="ECO:0007669"/>
    <property type="project" value="UniProtKB-SubCell"/>
</dbReference>
<dbReference type="GO" id="GO:0005524">
    <property type="term" value="F:ATP binding"/>
    <property type="evidence" value="ECO:0007669"/>
    <property type="project" value="InterPro"/>
</dbReference>
<accession>A0A314UJL4</accession>
<name>A0A314UJL4_PRUYE</name>
<dbReference type="SUPFAM" id="SSF56112">
    <property type="entry name" value="Protein kinase-like (PK-like)"/>
    <property type="match status" value="1"/>
</dbReference>
<evidence type="ECO:0000256" key="4">
    <source>
        <dbReference type="ARBA" id="ARBA00022692"/>
    </source>
</evidence>
<dbReference type="FunFam" id="3.80.10.10:FF:000627">
    <property type="entry name" value="Probable leucine-rich repeat receptor-like protein kinase At2g33170"/>
    <property type="match status" value="1"/>
</dbReference>
<dbReference type="OrthoDB" id="676979at2759"/>
<keyword evidence="9" id="KW-0732">Signal</keyword>
<dbReference type="InterPro" id="IPR000719">
    <property type="entry name" value="Prot_kinase_dom"/>
</dbReference>
<dbReference type="PROSITE" id="PS50011">
    <property type="entry name" value="PROTEIN_KINASE_DOM"/>
    <property type="match status" value="1"/>
</dbReference>
<gene>
    <name evidence="11" type="ORF">Pyn_18987</name>
</gene>
<dbReference type="Pfam" id="PF08263">
    <property type="entry name" value="LRRNT_2"/>
    <property type="match status" value="1"/>
</dbReference>
<dbReference type="InterPro" id="IPR008271">
    <property type="entry name" value="Ser/Thr_kinase_AS"/>
</dbReference>
<evidence type="ECO:0000259" key="10">
    <source>
        <dbReference type="PROSITE" id="PS50011"/>
    </source>
</evidence>
<keyword evidence="11" id="KW-0675">Receptor</keyword>
<dbReference type="InterPro" id="IPR050647">
    <property type="entry name" value="Plant_LRR-RLKs"/>
</dbReference>
<dbReference type="InterPro" id="IPR001611">
    <property type="entry name" value="Leu-rich_rpt"/>
</dbReference>
<dbReference type="EMBL" id="PJQY01003411">
    <property type="protein sequence ID" value="PQM37705.1"/>
    <property type="molecule type" value="Genomic_DNA"/>
</dbReference>
<dbReference type="Pfam" id="PF00069">
    <property type="entry name" value="Pkinase"/>
    <property type="match status" value="1"/>
</dbReference>
<dbReference type="GO" id="GO:0033612">
    <property type="term" value="F:receptor serine/threonine kinase binding"/>
    <property type="evidence" value="ECO:0007669"/>
    <property type="project" value="TreeGrafter"/>
</dbReference>
<keyword evidence="11" id="KW-0418">Kinase</keyword>
<keyword evidence="8" id="KW-0325">Glycoprotein</keyword>
<dbReference type="InterPro" id="IPR003591">
    <property type="entry name" value="Leu-rich_rpt_typical-subtyp"/>
</dbReference>
<dbReference type="Proteomes" id="UP000250321">
    <property type="component" value="Unassembled WGS sequence"/>
</dbReference>
<evidence type="ECO:0000256" key="9">
    <source>
        <dbReference type="SAM" id="SignalP"/>
    </source>
</evidence>
<organism evidence="11 12">
    <name type="scientific">Prunus yedoensis var. nudiflora</name>
    <dbReference type="NCBI Taxonomy" id="2094558"/>
    <lineage>
        <taxon>Eukaryota</taxon>
        <taxon>Viridiplantae</taxon>
        <taxon>Streptophyta</taxon>
        <taxon>Embryophyta</taxon>
        <taxon>Tracheophyta</taxon>
        <taxon>Spermatophyta</taxon>
        <taxon>Magnoliopsida</taxon>
        <taxon>eudicotyledons</taxon>
        <taxon>Gunneridae</taxon>
        <taxon>Pentapetalae</taxon>
        <taxon>rosids</taxon>
        <taxon>fabids</taxon>
        <taxon>Rosales</taxon>
        <taxon>Rosaceae</taxon>
        <taxon>Amygdaloideae</taxon>
        <taxon>Amygdaleae</taxon>
        <taxon>Prunus</taxon>
    </lineage>
</organism>
<evidence type="ECO:0000313" key="12">
    <source>
        <dbReference type="Proteomes" id="UP000250321"/>
    </source>
</evidence>
<dbReference type="SUPFAM" id="SSF52047">
    <property type="entry name" value="RNI-like"/>
    <property type="match status" value="1"/>
</dbReference>
<dbReference type="PROSITE" id="PS00108">
    <property type="entry name" value="PROTEIN_KINASE_ST"/>
    <property type="match status" value="1"/>
</dbReference>
<feature type="domain" description="Protein kinase" evidence="10">
    <location>
        <begin position="523"/>
        <end position="736"/>
    </location>
</feature>
<dbReference type="AlphaFoldDB" id="A0A314UJL4"/>
<evidence type="ECO:0000256" key="6">
    <source>
        <dbReference type="ARBA" id="ARBA00022989"/>
    </source>
</evidence>
<evidence type="ECO:0000256" key="7">
    <source>
        <dbReference type="ARBA" id="ARBA00023136"/>
    </source>
</evidence>
<dbReference type="InterPro" id="IPR011009">
    <property type="entry name" value="Kinase-like_dom_sf"/>
</dbReference>
<dbReference type="FunFam" id="3.80.10.10:FF:000095">
    <property type="entry name" value="LRR receptor-like serine/threonine-protein kinase GSO1"/>
    <property type="match status" value="2"/>
</dbReference>
<protein>
    <submittedName>
        <fullName evidence="11">LRR receptor-like serine/threonine-protein kinase EFR</fullName>
    </submittedName>
</protein>
<keyword evidence="3" id="KW-0433">Leucine-rich repeat</keyword>
<comment type="caution">
    <text evidence="11">The sequence shown here is derived from an EMBL/GenBank/DDBJ whole genome shotgun (WGS) entry which is preliminary data.</text>
</comment>
<dbReference type="PANTHER" id="PTHR48056:SF89">
    <property type="entry name" value="OS06G0585982 PROTEIN"/>
    <property type="match status" value="1"/>
</dbReference>
<dbReference type="STRING" id="2094558.A0A314UJL4"/>
<dbReference type="SMART" id="SM00369">
    <property type="entry name" value="LRR_TYP"/>
    <property type="match status" value="12"/>
</dbReference>
<evidence type="ECO:0000313" key="11">
    <source>
        <dbReference type="EMBL" id="PQM37705.1"/>
    </source>
</evidence>
<dbReference type="Gene3D" id="3.80.10.10">
    <property type="entry name" value="Ribonuclease Inhibitor"/>
    <property type="match status" value="4"/>
</dbReference>
<feature type="chain" id="PRO_5016316163" evidence="9">
    <location>
        <begin position="31"/>
        <end position="736"/>
    </location>
</feature>
<feature type="signal peptide" evidence="9">
    <location>
        <begin position="1"/>
        <end position="30"/>
    </location>
</feature>
<keyword evidence="7" id="KW-0472">Membrane</keyword>
<dbReference type="Pfam" id="PF00560">
    <property type="entry name" value="LRR_1"/>
    <property type="match status" value="5"/>
</dbReference>